<dbReference type="Proteomes" id="UP001595752">
    <property type="component" value="Unassembled WGS sequence"/>
</dbReference>
<name>A0ABV8B4Y0_9BACI</name>
<proteinExistence type="predicted"/>
<keyword evidence="1" id="KW-0812">Transmembrane</keyword>
<dbReference type="RefSeq" id="WP_377915528.1">
    <property type="nucleotide sequence ID" value="NZ_JBHRZT010000052.1"/>
</dbReference>
<accession>A0ABV8B4Y0</accession>
<evidence type="ECO:0000313" key="3">
    <source>
        <dbReference type="Proteomes" id="UP001595752"/>
    </source>
</evidence>
<dbReference type="EMBL" id="JBHRZT010000052">
    <property type="protein sequence ID" value="MFC3884256.1"/>
    <property type="molecule type" value="Genomic_DNA"/>
</dbReference>
<keyword evidence="1" id="KW-1133">Transmembrane helix</keyword>
<sequence length="61" mass="6859">MKEIKWIFLVYSILAATSIMSIGVFIGEQSLIGIIVSIIVLFIIMGLGFSTKKKRRERGEL</sequence>
<feature type="transmembrane region" description="Helical" evidence="1">
    <location>
        <begin position="32"/>
        <end position="49"/>
    </location>
</feature>
<comment type="caution">
    <text evidence="2">The sequence shown here is derived from an EMBL/GenBank/DDBJ whole genome shotgun (WGS) entry which is preliminary data.</text>
</comment>
<protein>
    <submittedName>
        <fullName evidence="2">YlaF family protein</fullName>
    </submittedName>
</protein>
<reference evidence="3" key="1">
    <citation type="journal article" date="2019" name="Int. J. Syst. Evol. Microbiol.">
        <title>The Global Catalogue of Microorganisms (GCM) 10K type strain sequencing project: providing services to taxonomists for standard genome sequencing and annotation.</title>
        <authorList>
            <consortium name="The Broad Institute Genomics Platform"/>
            <consortium name="The Broad Institute Genome Sequencing Center for Infectious Disease"/>
            <person name="Wu L."/>
            <person name="Ma J."/>
        </authorList>
    </citation>
    <scope>NUCLEOTIDE SEQUENCE [LARGE SCALE GENOMIC DNA]</scope>
    <source>
        <strain evidence="3">CCUG 61889</strain>
    </source>
</reference>
<organism evidence="2 3">
    <name type="scientific">Bacillus songklensis</name>
    <dbReference type="NCBI Taxonomy" id="1069116"/>
    <lineage>
        <taxon>Bacteria</taxon>
        <taxon>Bacillati</taxon>
        <taxon>Bacillota</taxon>
        <taxon>Bacilli</taxon>
        <taxon>Bacillales</taxon>
        <taxon>Bacillaceae</taxon>
        <taxon>Bacillus</taxon>
    </lineage>
</organism>
<keyword evidence="3" id="KW-1185">Reference proteome</keyword>
<gene>
    <name evidence="2" type="ORF">ACFOU2_12440</name>
</gene>
<feature type="transmembrane region" description="Helical" evidence="1">
    <location>
        <begin position="7"/>
        <end position="26"/>
    </location>
</feature>
<evidence type="ECO:0000313" key="2">
    <source>
        <dbReference type="EMBL" id="MFC3884256.1"/>
    </source>
</evidence>
<dbReference type="Pfam" id="PF17259">
    <property type="entry name" value="DUF5325"/>
    <property type="match status" value="1"/>
</dbReference>
<keyword evidence="1" id="KW-0472">Membrane</keyword>
<dbReference type="InterPro" id="IPR035211">
    <property type="entry name" value="DUF5325"/>
</dbReference>
<evidence type="ECO:0000256" key="1">
    <source>
        <dbReference type="SAM" id="Phobius"/>
    </source>
</evidence>